<dbReference type="SMR" id="A0A7M7QCV3"/>
<dbReference type="Gene3D" id="1.20.5.1200">
    <property type="entry name" value="Alpha-tocopherol transfer"/>
    <property type="match status" value="1"/>
</dbReference>
<dbReference type="PRINTS" id="PR00180">
    <property type="entry name" value="CRETINALDHBP"/>
</dbReference>
<proteinExistence type="predicted"/>
<evidence type="ECO:0000313" key="2">
    <source>
        <dbReference type="EnsemblMetazoa" id="XP_031785396"/>
    </source>
</evidence>
<dbReference type="OrthoDB" id="6682367at2759"/>
<keyword evidence="3" id="KW-1185">Reference proteome</keyword>
<dbReference type="SUPFAM" id="SSF46938">
    <property type="entry name" value="CRAL/TRIO N-terminal domain"/>
    <property type="match status" value="1"/>
</dbReference>
<accession>A0A7M7QCV3</accession>
<dbReference type="CDD" id="cd00170">
    <property type="entry name" value="SEC14"/>
    <property type="match status" value="1"/>
</dbReference>
<feature type="domain" description="CRAL-TRIO" evidence="1">
    <location>
        <begin position="104"/>
        <end position="268"/>
    </location>
</feature>
<dbReference type="InterPro" id="IPR011074">
    <property type="entry name" value="CRAL/TRIO_N_dom"/>
</dbReference>
<dbReference type="SMART" id="SM00516">
    <property type="entry name" value="SEC14"/>
    <property type="match status" value="1"/>
</dbReference>
<dbReference type="InterPro" id="IPR001251">
    <property type="entry name" value="CRAL-TRIO_dom"/>
</dbReference>
<dbReference type="PROSITE" id="PS50191">
    <property type="entry name" value="CRAL_TRIO"/>
    <property type="match status" value="1"/>
</dbReference>
<dbReference type="EnsemblMetazoa" id="XM_031929536">
    <property type="protein sequence ID" value="XP_031785396"/>
    <property type="gene ID" value="LOC100121342"/>
</dbReference>
<dbReference type="Pfam" id="PF00650">
    <property type="entry name" value="CRAL_TRIO"/>
    <property type="match status" value="1"/>
</dbReference>
<sequence>MTDLIGMQKGEEDTEKLCQLTNEQKEFAAAYLNEIEEQRESRILEIRRWILDSEDLAARLDDFFILRFLRGCKFDVERAKQKLRNYYEQRFLSPEWFTHRDPFLPELQELLNLGVFLPLRNVDEEGRMIIVVRTCAHDPRKHKQSDVFKVGMMLLDLAARDHVEASLYGVVTIHDMTGVQIGHAFQMTPSIVKRLVNTWQGYPNRIRSLDYVNAPMHVNVVLNIFRKFMSKKLRQRIHIHSGDGKSLLKKISPSVLPTELGGTDGDYESLKNVQNRNYIQTGYSFFNQSSFINGFTTSGQLFKRG</sequence>
<dbReference type="PANTHER" id="PTHR10174:SF224">
    <property type="entry name" value="RETINOL-BINDING PROTEIN PINTA"/>
    <property type="match status" value="1"/>
</dbReference>
<evidence type="ECO:0000259" key="1">
    <source>
        <dbReference type="PROSITE" id="PS50191"/>
    </source>
</evidence>
<dbReference type="GO" id="GO:0016020">
    <property type="term" value="C:membrane"/>
    <property type="evidence" value="ECO:0007669"/>
    <property type="project" value="TreeGrafter"/>
</dbReference>
<dbReference type="Gene3D" id="1.10.8.20">
    <property type="entry name" value="N-terminal domain of phosphatidylinositol transfer protein sec14p"/>
    <property type="match status" value="1"/>
</dbReference>
<reference evidence="2" key="1">
    <citation type="submission" date="2021-01" db="UniProtKB">
        <authorList>
            <consortium name="EnsemblMetazoa"/>
        </authorList>
    </citation>
    <scope>IDENTIFICATION</scope>
</reference>
<dbReference type="FunCoup" id="A0A7M7QCV3">
    <property type="interactions" value="1"/>
</dbReference>
<evidence type="ECO:0000313" key="3">
    <source>
        <dbReference type="Proteomes" id="UP000002358"/>
    </source>
</evidence>
<dbReference type="RefSeq" id="XP_031785396.1">
    <property type="nucleotide sequence ID" value="XM_031929536.2"/>
</dbReference>
<dbReference type="SUPFAM" id="SSF52087">
    <property type="entry name" value="CRAL/TRIO domain"/>
    <property type="match status" value="1"/>
</dbReference>
<dbReference type="Proteomes" id="UP000002358">
    <property type="component" value="Chromosome 4"/>
</dbReference>
<dbReference type="GO" id="GO:1902936">
    <property type="term" value="F:phosphatidylinositol bisphosphate binding"/>
    <property type="evidence" value="ECO:0007669"/>
    <property type="project" value="TreeGrafter"/>
</dbReference>
<dbReference type="InterPro" id="IPR036865">
    <property type="entry name" value="CRAL-TRIO_dom_sf"/>
</dbReference>
<organism evidence="2 3">
    <name type="scientific">Nasonia vitripennis</name>
    <name type="common">Parasitic wasp</name>
    <dbReference type="NCBI Taxonomy" id="7425"/>
    <lineage>
        <taxon>Eukaryota</taxon>
        <taxon>Metazoa</taxon>
        <taxon>Ecdysozoa</taxon>
        <taxon>Arthropoda</taxon>
        <taxon>Hexapoda</taxon>
        <taxon>Insecta</taxon>
        <taxon>Pterygota</taxon>
        <taxon>Neoptera</taxon>
        <taxon>Endopterygota</taxon>
        <taxon>Hymenoptera</taxon>
        <taxon>Apocrita</taxon>
        <taxon>Proctotrupomorpha</taxon>
        <taxon>Chalcidoidea</taxon>
        <taxon>Pteromalidae</taxon>
        <taxon>Pteromalinae</taxon>
        <taxon>Nasonia</taxon>
    </lineage>
</organism>
<dbReference type="PANTHER" id="PTHR10174">
    <property type="entry name" value="ALPHA-TOCOPHEROL TRANSFER PROTEIN-RELATED"/>
    <property type="match status" value="1"/>
</dbReference>
<dbReference type="SMART" id="SM01100">
    <property type="entry name" value="CRAL_TRIO_N"/>
    <property type="match status" value="1"/>
</dbReference>
<dbReference type="AlphaFoldDB" id="A0A7M7QCV3"/>
<dbReference type="GeneID" id="100121342"/>
<dbReference type="Gene3D" id="3.40.525.10">
    <property type="entry name" value="CRAL-TRIO lipid binding domain"/>
    <property type="match status" value="1"/>
</dbReference>
<name>A0A7M7QCV3_NASVI</name>
<dbReference type="Pfam" id="PF03765">
    <property type="entry name" value="CRAL_TRIO_N"/>
    <property type="match status" value="1"/>
</dbReference>
<protein>
    <recommendedName>
        <fullName evidence="1">CRAL-TRIO domain-containing protein</fullName>
    </recommendedName>
</protein>
<dbReference type="InterPro" id="IPR036273">
    <property type="entry name" value="CRAL/TRIO_N_dom_sf"/>
</dbReference>
<dbReference type="InParanoid" id="A0A7M7QCV3"/>